<organism evidence="2 3">
    <name type="scientific">Punica granatum</name>
    <name type="common">Pomegranate</name>
    <dbReference type="NCBI Taxonomy" id="22663"/>
    <lineage>
        <taxon>Eukaryota</taxon>
        <taxon>Viridiplantae</taxon>
        <taxon>Streptophyta</taxon>
        <taxon>Embryophyta</taxon>
        <taxon>Tracheophyta</taxon>
        <taxon>Spermatophyta</taxon>
        <taxon>Magnoliopsida</taxon>
        <taxon>eudicotyledons</taxon>
        <taxon>Gunneridae</taxon>
        <taxon>Pentapetalae</taxon>
        <taxon>rosids</taxon>
        <taxon>malvids</taxon>
        <taxon>Myrtales</taxon>
        <taxon>Lythraceae</taxon>
        <taxon>Punica</taxon>
    </lineage>
</organism>
<proteinExistence type="predicted"/>
<comment type="caution">
    <text evidence="2">The sequence shown here is derived from an EMBL/GenBank/DDBJ whole genome shotgun (WGS) entry which is preliminary data.</text>
</comment>
<dbReference type="Proteomes" id="UP000233551">
    <property type="component" value="Unassembled WGS sequence"/>
</dbReference>
<dbReference type="EMBL" id="PGOL01044816">
    <property type="protein sequence ID" value="PKH65022.1"/>
    <property type="molecule type" value="Genomic_DNA"/>
</dbReference>
<accession>A0A2I0GN63</accession>
<evidence type="ECO:0000313" key="2">
    <source>
        <dbReference type="EMBL" id="PKH65022.1"/>
    </source>
</evidence>
<keyword evidence="3" id="KW-1185">Reference proteome</keyword>
<sequence length="68" mass="7226">MVADREVEEGSPSATDLPIEVIGLLGPGQRPQWGGRWPTAKPPTPPIWGDPDLATRISTEVTSMVCAS</sequence>
<evidence type="ECO:0000256" key="1">
    <source>
        <dbReference type="SAM" id="MobiDB-lite"/>
    </source>
</evidence>
<protein>
    <submittedName>
        <fullName evidence="2">Uncharacterized protein</fullName>
    </submittedName>
</protein>
<evidence type="ECO:0000313" key="3">
    <source>
        <dbReference type="Proteomes" id="UP000233551"/>
    </source>
</evidence>
<feature type="region of interest" description="Disordered" evidence="1">
    <location>
        <begin position="28"/>
        <end position="52"/>
    </location>
</feature>
<reference evidence="2 3" key="1">
    <citation type="submission" date="2017-11" db="EMBL/GenBank/DDBJ databases">
        <title>De-novo sequencing of pomegranate (Punica granatum L.) genome.</title>
        <authorList>
            <person name="Akparov Z."/>
            <person name="Amiraslanov A."/>
            <person name="Hajiyeva S."/>
            <person name="Abbasov M."/>
            <person name="Kaur K."/>
            <person name="Hamwieh A."/>
            <person name="Solovyev V."/>
            <person name="Salamov A."/>
            <person name="Braich B."/>
            <person name="Kosarev P."/>
            <person name="Mahmoud A."/>
            <person name="Hajiyev E."/>
            <person name="Babayeva S."/>
            <person name="Izzatullayeva V."/>
            <person name="Mammadov A."/>
            <person name="Mammadov A."/>
            <person name="Sharifova S."/>
            <person name="Ojaghi J."/>
            <person name="Eynullazada K."/>
            <person name="Bayramov B."/>
            <person name="Abdulazimova A."/>
            <person name="Shahmuradov I."/>
        </authorList>
    </citation>
    <scope>NUCLEOTIDE SEQUENCE [LARGE SCALE GENOMIC DNA]</scope>
    <source>
        <strain evidence="3">cv. AG2017</strain>
        <tissue evidence="2">Leaf</tissue>
    </source>
</reference>
<gene>
    <name evidence="2" type="ORF">CRG98_050176</name>
</gene>
<dbReference type="AlphaFoldDB" id="A0A2I0GN63"/>
<name>A0A2I0GN63_PUNGR</name>